<gene>
    <name evidence="2" type="ORF">BARRO_120071</name>
</gene>
<dbReference type="AlphaFoldDB" id="E6YN59"/>
<feature type="transmembrane region" description="Helical" evidence="1">
    <location>
        <begin position="74"/>
        <end position="98"/>
    </location>
</feature>
<keyword evidence="1" id="KW-0472">Membrane</keyword>
<evidence type="ECO:0000256" key="1">
    <source>
        <dbReference type="SAM" id="Phobius"/>
    </source>
</evidence>
<organism evidence="2">
    <name type="scientific">Bartonella rochalimae ATCC BAA-1498</name>
    <dbReference type="NCBI Taxonomy" id="685782"/>
    <lineage>
        <taxon>Bacteria</taxon>
        <taxon>Pseudomonadati</taxon>
        <taxon>Pseudomonadota</taxon>
        <taxon>Alphaproteobacteria</taxon>
        <taxon>Hyphomicrobiales</taxon>
        <taxon>Bartonellaceae</taxon>
        <taxon>Bartonella</taxon>
    </lineage>
</organism>
<protein>
    <submittedName>
        <fullName evidence="2">Uncharacterized protein</fullName>
    </submittedName>
</protein>
<sequence>MGKTILLHQHLPIERKQLKVYIWLTSKNQYQHSITVRHKPMYDSKAQNSEPCVLSQNTPLDPAVEQVRKKLMRLMIISISITLLLILAVFAGVIYKIIKPETTLKSAQPLSSSVPHHTLSLPAKTQILSQSLSQQNMILRLLTPEGQTKFMIYNYHTGELLSVFSVNITEKTMDSDSSL</sequence>
<dbReference type="EMBL" id="FN645466">
    <property type="protein sequence ID" value="CBI78297.1"/>
    <property type="molecule type" value="Genomic_DNA"/>
</dbReference>
<keyword evidence="1" id="KW-1133">Transmembrane helix</keyword>
<proteinExistence type="predicted"/>
<evidence type="ECO:0000313" key="2">
    <source>
        <dbReference type="EMBL" id="CBI78297.1"/>
    </source>
</evidence>
<reference evidence="2" key="1">
    <citation type="journal article" date="2011" name="PLoS Genet.">
        <title>Parallel evolution of a type IV secretion system in radiating lineages of the host-restricted bacterial pathogen Bartonella.</title>
        <authorList>
            <person name="Engel P."/>
            <person name="Salzburger W."/>
            <person name="Liesch M."/>
            <person name="Chang C.C."/>
            <person name="Maruyama S."/>
            <person name="Lanz C."/>
            <person name="Calteau A."/>
            <person name="Lajus A."/>
            <person name="Medigue C."/>
            <person name="Schuster S.C."/>
            <person name="Dehio C."/>
        </authorList>
    </citation>
    <scope>NUCLEOTIDE SEQUENCE</scope>
    <source>
        <strain evidence="2">ATCC BAA-1498</strain>
    </source>
</reference>
<accession>E6YN59</accession>
<keyword evidence="1" id="KW-0812">Transmembrane</keyword>
<name>E6YN59_9HYPH</name>